<comment type="caution">
    <text evidence="3">The sequence shown here is derived from an EMBL/GenBank/DDBJ whole genome shotgun (WGS) entry which is preliminary data.</text>
</comment>
<dbReference type="Pfam" id="PF25231">
    <property type="entry name" value="DUF7847"/>
    <property type="match status" value="1"/>
</dbReference>
<feature type="transmembrane region" description="Helical" evidence="1">
    <location>
        <begin position="259"/>
        <end position="284"/>
    </location>
</feature>
<keyword evidence="1" id="KW-0812">Transmembrane</keyword>
<feature type="domain" description="DUF7847" evidence="2">
    <location>
        <begin position="39"/>
        <end position="284"/>
    </location>
</feature>
<gene>
    <name evidence="3" type="ORF">F4Y42_12810</name>
</gene>
<dbReference type="AlphaFoldDB" id="A0A6B0YT87"/>
<evidence type="ECO:0000259" key="2">
    <source>
        <dbReference type="Pfam" id="PF25231"/>
    </source>
</evidence>
<feature type="transmembrane region" description="Helical" evidence="1">
    <location>
        <begin position="219"/>
        <end position="239"/>
    </location>
</feature>
<feature type="transmembrane region" description="Helical" evidence="1">
    <location>
        <begin position="29"/>
        <end position="49"/>
    </location>
</feature>
<evidence type="ECO:0000256" key="1">
    <source>
        <dbReference type="SAM" id="Phobius"/>
    </source>
</evidence>
<reference evidence="3" key="1">
    <citation type="submission" date="2019-09" db="EMBL/GenBank/DDBJ databases">
        <title>Characterisation of the sponge microbiome using genome-centric metagenomics.</title>
        <authorList>
            <person name="Engelberts J.P."/>
            <person name="Robbins S.J."/>
            <person name="De Goeij J.M."/>
            <person name="Aranda M."/>
            <person name="Bell S.C."/>
            <person name="Webster N.S."/>
        </authorList>
    </citation>
    <scope>NUCLEOTIDE SEQUENCE</scope>
    <source>
        <strain evidence="3">SB0664_bin_27</strain>
    </source>
</reference>
<organism evidence="3">
    <name type="scientific">Caldilineaceae bacterium SB0664_bin_27</name>
    <dbReference type="NCBI Taxonomy" id="2605260"/>
    <lineage>
        <taxon>Bacteria</taxon>
        <taxon>Bacillati</taxon>
        <taxon>Chloroflexota</taxon>
        <taxon>Caldilineae</taxon>
        <taxon>Caldilineales</taxon>
        <taxon>Caldilineaceae</taxon>
    </lineage>
</organism>
<dbReference type="InterPro" id="IPR057169">
    <property type="entry name" value="DUF7847"/>
</dbReference>
<feature type="transmembrane region" description="Helical" evidence="1">
    <location>
        <begin position="55"/>
        <end position="78"/>
    </location>
</feature>
<accession>A0A6B0YT87</accession>
<sequence length="300" mass="32775">MQTSITPTSLTFGKLLGLAFGLYRAQCSIFLRTASLFYVPIAALSLFFVENEVSNLLFGIVVWPVGALVNLSLIAHCVDALHGRPLAVRTAVGRGLRRLPADIGLILATMAVMGGIAAVAMIPSWVGLLNADIPFDEIRHAFLDLVSGGDVEGVNNLLGDALWGSFGFCLSSVLILIVFSYLSVRWLIAEVALMTEETGPLESLRRGWNLSRDFVLRTYGYLILISIATVLVGGLFSALENFVLLPLFPAVDQSWKTGIGYAVSQLSSIITTPFYVIAIVLYYFDLRVRREKYSFGIVQE</sequence>
<feature type="transmembrane region" description="Helical" evidence="1">
    <location>
        <begin position="99"/>
        <end position="122"/>
    </location>
</feature>
<evidence type="ECO:0000313" key="3">
    <source>
        <dbReference type="EMBL" id="MXY94316.1"/>
    </source>
</evidence>
<feature type="transmembrane region" description="Helical" evidence="1">
    <location>
        <begin position="161"/>
        <end position="184"/>
    </location>
</feature>
<keyword evidence="1" id="KW-0472">Membrane</keyword>
<name>A0A6B0YT87_9CHLR</name>
<protein>
    <recommendedName>
        <fullName evidence="2">DUF7847 domain-containing protein</fullName>
    </recommendedName>
</protein>
<dbReference type="EMBL" id="VXRG01000106">
    <property type="protein sequence ID" value="MXY94316.1"/>
    <property type="molecule type" value="Genomic_DNA"/>
</dbReference>
<proteinExistence type="predicted"/>
<keyword evidence="1" id="KW-1133">Transmembrane helix</keyword>